<name>A0ABM5Y617_VIBHA</name>
<dbReference type="InterPro" id="IPR048428">
    <property type="entry name" value="YobI-NTPase"/>
</dbReference>
<dbReference type="Pfam" id="PF20693">
    <property type="entry name" value="YobI-ATPase"/>
    <property type="match status" value="1"/>
</dbReference>
<keyword evidence="1" id="KW-0812">Transmembrane</keyword>
<proteinExistence type="predicted"/>
<dbReference type="RefSeq" id="WP_061066525.1">
    <property type="nucleotide sequence ID" value="NZ_CP014039.2"/>
</dbReference>
<keyword evidence="1" id="KW-1133">Transmembrane helix</keyword>
<dbReference type="SUPFAM" id="SSF52540">
    <property type="entry name" value="P-loop containing nucleoside triphosphate hydrolases"/>
    <property type="match status" value="1"/>
</dbReference>
<accession>A0ABM5Y617</accession>
<evidence type="ECO:0000259" key="2">
    <source>
        <dbReference type="Pfam" id="PF20693"/>
    </source>
</evidence>
<sequence length="1220" mass="140443">MRRIKGYVLSKVISALQIATQRLKTIADAPDRTDNEMLYLAPSVSQSTDDYKYYFQQLDYFINDCASNVTEIALTGPYGSGKSTLLKTYFSKRPNLKTKFVSLGTYLPSKGEKKVEDLEKAIARQLLYQHSGLEEVGSKFSFPIYRKSEKLSSYVQATVLIFWSVFFGYGVSLGLNPSLDKLDRTLLNADWISIDLWLTSFIFSVPICLLADIYKYLSRNRLSSVNPKEGSFDFKPTAQEGTSFSLHLEELLRFFIATKSDVVVIEDLDRYEIPEVFERLKELNNIINQSDQVLNPVRFVYAVRDDIFQGSGRAKFFDAIVPLIPVMSPFNSYERFKQLFTDTALVSQVEPVLRKVSVSVPDMRVLRNIVNEFNSYRKILKTQNCQNNYARLLSFIVYKNLYSHDFAKLYTNETSAIDQAVNVKEKIRRQEEKELSEQYELLIQQDKNSTEELLQNEQEYKWSLFGQLSEALNVDAIIKISGIETKQMTVEQLVKIIDPKSSQWLQLQVISNGNYYTQNYQIHQLKITALDPDVVQKRLNSIRGKSTESSNQRHQQLSKINQKLLETRSLTWPLSEAMELVPDEEWVPHDMPVLKMLLRDGLIDEHYGLYLNHVLEGRLTDRDFAFLQALRDRQEFDLMFESSNYQELLSYLSDDDAHSPASRNYGLLRFLLRSDDHSVLRNKIIRIQFSGHESCSERLYSLRSVLPEWHKLLWDTAITDVSISINSLPKINSIELLSDLVNYLDVLSPEERAFLQLSLKEEPLLLEAISRHPNPGKTMESFKSKGIMISYLVDVPHLRPLIISSIELGIIELNSMTLQSSLSANAERGITLPVTYELIDQFKSVRNFVDSDFAKEVELATIGDIIQCPNSFILRILKSDLSEEITMNALKNIEFVLTTLDNVPQQYWVPLIDNRKVKIDWSVLEALINEQGNSSQMDINWLSELLATKDAKDKLAAEIPNCSPEQNQITRDFLVENIIDIETFSYYAMLLELEFTNEEVLELEQGKITSLIEHGMVTPTLDLFNLLRKSDEDNAIFLIEKHQELINTEGFEIDKDDFSALLPLLNKKYNHILLKGWTEFINDSIPHKYWLSSFMQKIVVENRIDGLVKKTNGTNFSEHLAEIGIQNVIKLNNEQIIEFLESEKMSPNEKLNLIIGQIPHHQDNINILAEQALGQDWPLCVKSHPYSPLVYSLLMVCVEFDLLSSFRISGNEIKINSFRK</sequence>
<evidence type="ECO:0000256" key="1">
    <source>
        <dbReference type="SAM" id="Phobius"/>
    </source>
</evidence>
<feature type="domain" description="YobI-like P-loop NTPase" evidence="2">
    <location>
        <begin position="54"/>
        <end position="413"/>
    </location>
</feature>
<organism evidence="3 4">
    <name type="scientific">Vibrio harveyi</name>
    <name type="common">Beneckea harveyi</name>
    <dbReference type="NCBI Taxonomy" id="669"/>
    <lineage>
        <taxon>Bacteria</taxon>
        <taxon>Pseudomonadati</taxon>
        <taxon>Pseudomonadota</taxon>
        <taxon>Gammaproteobacteria</taxon>
        <taxon>Vibrionales</taxon>
        <taxon>Vibrionaceae</taxon>
        <taxon>Vibrio</taxon>
    </lineage>
</organism>
<feature type="transmembrane region" description="Helical" evidence="1">
    <location>
        <begin position="151"/>
        <end position="171"/>
    </location>
</feature>
<evidence type="ECO:0000313" key="3">
    <source>
        <dbReference type="EMBL" id="AMG01026.1"/>
    </source>
</evidence>
<gene>
    <name evidence="3" type="ORF">AL538_25550</name>
</gene>
<dbReference type="InterPro" id="IPR027417">
    <property type="entry name" value="P-loop_NTPase"/>
</dbReference>
<protein>
    <recommendedName>
        <fullName evidence="2">YobI-like P-loop NTPase domain-containing protein</fullName>
    </recommendedName>
</protein>
<keyword evidence="1" id="KW-0472">Membrane</keyword>
<dbReference type="EMBL" id="CP014039">
    <property type="protein sequence ID" value="AMG01026.1"/>
    <property type="molecule type" value="Genomic_DNA"/>
</dbReference>
<dbReference type="Proteomes" id="UP000067422">
    <property type="component" value="Chromosome 2"/>
</dbReference>
<reference evidence="3" key="1">
    <citation type="submission" date="2018-01" db="EMBL/GenBank/DDBJ databases">
        <title>FDA dAtabase for Regulatory Grade micrObial Sequences (FDA-ARGOS): Supporting development and validation of Infectious Disease Dx tests.</title>
        <authorList>
            <person name="Hoffmann M."/>
            <person name="Allard M."/>
            <person name="Evans P."/>
            <person name="Brown E."/>
            <person name="Tallon L."/>
            <person name="Sadzewicz L."/>
            <person name="Sengamalay N."/>
            <person name="Ott S."/>
            <person name="Godinez A."/>
            <person name="Nagaraj S."/>
            <person name="Vyas G."/>
            <person name="Aluvathingal J."/>
            <person name="Nadendla S."/>
            <person name="Geyer C."/>
            <person name="Sichtig H."/>
        </authorList>
    </citation>
    <scope>NUCLEOTIDE SEQUENCE</scope>
    <source>
        <strain evidence="3">FDAARGOS_107</strain>
    </source>
</reference>
<keyword evidence="4" id="KW-1185">Reference proteome</keyword>
<evidence type="ECO:0000313" key="4">
    <source>
        <dbReference type="Proteomes" id="UP000067422"/>
    </source>
</evidence>